<dbReference type="InterPro" id="IPR007630">
    <property type="entry name" value="RNA_pol_sigma70_r4"/>
</dbReference>
<dbReference type="Gene3D" id="1.20.120.1810">
    <property type="match status" value="1"/>
</dbReference>
<evidence type="ECO:0000259" key="7">
    <source>
        <dbReference type="Pfam" id="PF04539"/>
    </source>
</evidence>
<evidence type="ECO:0008006" key="12">
    <source>
        <dbReference type="Google" id="ProtNLM"/>
    </source>
</evidence>
<keyword evidence="4" id="KW-0238">DNA-binding</keyword>
<keyword evidence="5" id="KW-0804">Transcription</keyword>
<accession>A0ABD1Z3P4</accession>
<dbReference type="SUPFAM" id="SSF88946">
    <property type="entry name" value="Sigma2 domain of RNA polymerase sigma factors"/>
    <property type="match status" value="1"/>
</dbReference>
<keyword evidence="2" id="KW-0805">Transcription regulation</keyword>
<dbReference type="InterPro" id="IPR013324">
    <property type="entry name" value="RNA_pol_sigma_r3/r4-like"/>
</dbReference>
<sequence length="619" mass="68221">MERVGKISNHLGASVVLLNAAAGTSTSQLAIESSSRAVLTRRPIALSTIVIDRLPKPGLRVGRFKRRSSSLTRIAVVAAASIGIVDDVKRATKPRKRKTNLAPPDATSPSAPAPLSAANTKNLASTDKELLKLAQALENAYFQDSPLSSLPPNPADASLLEDLLAQVRPIADGSIDYAARSIDSPSTSTSNSARDAVKKRRGRKLATLVEHQPQQPDMDAPRASGNGSIRAVGAGSAPSPMKAAGDGEATGKRRLNLVSRIALRRKRQEMISKKESDANLKGGKGGQEIWSEDAQKLINKYSSSLDFGVLDWDSLSRDLLTSEEEFNLALLMKPSKKLQDTFKSLTHELGREPLDEEWAKAAEMDVPTLKRHIALGRAARNKLIQHNLRLVLFQAHKYQKDNSSLSLFDLCQEGASGLIHGVDKFDPNRGHRFSTYAMYWVRNSILRALTRSGSLLRSPYNVATHKWSIKRTRLDLLVELGRAPTDEEVRERLGLAPERYRDILRSSIGAKSIHERSLLTGEELVANVVDSQKGEYRLSPGATVLNDMDIVLDTLKPKESFVLSQRFGLDGKGERTLSEIGKSMNLSREMVRRYEACGLLKMKDPKRLEYLRNYLSNDK</sequence>
<dbReference type="InterPro" id="IPR050239">
    <property type="entry name" value="Sigma-70_RNA_pol_init_factors"/>
</dbReference>
<dbReference type="InterPro" id="IPR007624">
    <property type="entry name" value="RNA_pol_sigma70_r3"/>
</dbReference>
<evidence type="ECO:0000256" key="3">
    <source>
        <dbReference type="ARBA" id="ARBA00023082"/>
    </source>
</evidence>
<keyword evidence="3" id="KW-0731">Sigma factor</keyword>
<dbReference type="InterPro" id="IPR007627">
    <property type="entry name" value="RNA_pol_sigma70_r2"/>
</dbReference>
<gene>
    <name evidence="10" type="ORF">R1flu_007666</name>
</gene>
<dbReference type="EMBL" id="JBHFFA010000003">
    <property type="protein sequence ID" value="KAL2636187.1"/>
    <property type="molecule type" value="Genomic_DNA"/>
</dbReference>
<dbReference type="InterPro" id="IPR036388">
    <property type="entry name" value="WH-like_DNA-bd_sf"/>
</dbReference>
<evidence type="ECO:0000256" key="1">
    <source>
        <dbReference type="ARBA" id="ARBA00007788"/>
    </source>
</evidence>
<feature type="compositionally biased region" description="Low complexity" evidence="6">
    <location>
        <begin position="180"/>
        <end position="194"/>
    </location>
</feature>
<dbReference type="Proteomes" id="UP001605036">
    <property type="component" value="Unassembled WGS sequence"/>
</dbReference>
<organism evidence="10 11">
    <name type="scientific">Riccia fluitans</name>
    <dbReference type="NCBI Taxonomy" id="41844"/>
    <lineage>
        <taxon>Eukaryota</taxon>
        <taxon>Viridiplantae</taxon>
        <taxon>Streptophyta</taxon>
        <taxon>Embryophyta</taxon>
        <taxon>Marchantiophyta</taxon>
        <taxon>Marchantiopsida</taxon>
        <taxon>Marchantiidae</taxon>
        <taxon>Marchantiales</taxon>
        <taxon>Ricciaceae</taxon>
        <taxon>Riccia</taxon>
    </lineage>
</organism>
<keyword evidence="11" id="KW-1185">Reference proteome</keyword>
<dbReference type="SUPFAM" id="SSF88659">
    <property type="entry name" value="Sigma3 and sigma4 domains of RNA polymerase sigma factors"/>
    <property type="match status" value="2"/>
</dbReference>
<feature type="compositionally biased region" description="Low complexity" evidence="6">
    <location>
        <begin position="102"/>
        <end position="118"/>
    </location>
</feature>
<evidence type="ECO:0000259" key="8">
    <source>
        <dbReference type="Pfam" id="PF04542"/>
    </source>
</evidence>
<comment type="similarity">
    <text evidence="1">Belongs to the sigma-70 factor family.</text>
</comment>
<dbReference type="InterPro" id="IPR014284">
    <property type="entry name" value="RNA_pol_sigma-70_dom"/>
</dbReference>
<dbReference type="PRINTS" id="PR00046">
    <property type="entry name" value="SIGMA70FCT"/>
</dbReference>
<evidence type="ECO:0000256" key="4">
    <source>
        <dbReference type="ARBA" id="ARBA00023125"/>
    </source>
</evidence>
<feature type="domain" description="RNA polymerase sigma-70 region 2" evidence="8">
    <location>
        <begin position="383"/>
        <end position="452"/>
    </location>
</feature>
<feature type="domain" description="RNA polymerase sigma-70 region 3" evidence="7">
    <location>
        <begin position="469"/>
        <end position="507"/>
    </location>
</feature>
<name>A0ABD1Z3P4_9MARC</name>
<dbReference type="Pfam" id="PF04542">
    <property type="entry name" value="Sigma70_r2"/>
    <property type="match status" value="1"/>
</dbReference>
<dbReference type="PANTHER" id="PTHR30603:SF4">
    <property type="entry name" value="RNA POLYMERASE SIGMA FACTOR SIGE, CHLOROPLASTIC_MITOCHONDRIAL"/>
    <property type="match status" value="1"/>
</dbReference>
<evidence type="ECO:0000313" key="11">
    <source>
        <dbReference type="Proteomes" id="UP001605036"/>
    </source>
</evidence>
<feature type="region of interest" description="Disordered" evidence="6">
    <location>
        <begin position="92"/>
        <end position="118"/>
    </location>
</feature>
<dbReference type="GO" id="GO:0016987">
    <property type="term" value="F:sigma factor activity"/>
    <property type="evidence" value="ECO:0007669"/>
    <property type="project" value="UniProtKB-KW"/>
</dbReference>
<dbReference type="AlphaFoldDB" id="A0ABD1Z3P4"/>
<dbReference type="Pfam" id="PF04545">
    <property type="entry name" value="Sigma70_r4"/>
    <property type="match status" value="1"/>
</dbReference>
<evidence type="ECO:0000256" key="5">
    <source>
        <dbReference type="ARBA" id="ARBA00023163"/>
    </source>
</evidence>
<dbReference type="Gene3D" id="1.10.10.10">
    <property type="entry name" value="Winged helix-like DNA-binding domain superfamily/Winged helix DNA-binding domain"/>
    <property type="match status" value="2"/>
</dbReference>
<dbReference type="Pfam" id="PF04539">
    <property type="entry name" value="Sigma70_r3"/>
    <property type="match status" value="1"/>
</dbReference>
<proteinExistence type="inferred from homology"/>
<dbReference type="NCBIfam" id="TIGR02937">
    <property type="entry name" value="sigma70-ECF"/>
    <property type="match status" value="1"/>
</dbReference>
<feature type="region of interest" description="Disordered" evidence="6">
    <location>
        <begin position="180"/>
        <end position="248"/>
    </location>
</feature>
<comment type="caution">
    <text evidence="10">The sequence shown here is derived from an EMBL/GenBank/DDBJ whole genome shotgun (WGS) entry which is preliminary data.</text>
</comment>
<evidence type="ECO:0000259" key="9">
    <source>
        <dbReference type="Pfam" id="PF04545"/>
    </source>
</evidence>
<reference evidence="10 11" key="1">
    <citation type="submission" date="2024-09" db="EMBL/GenBank/DDBJ databases">
        <title>Chromosome-scale assembly of Riccia fluitans.</title>
        <authorList>
            <person name="Paukszto L."/>
            <person name="Sawicki J."/>
            <person name="Karawczyk K."/>
            <person name="Piernik-Szablinska J."/>
            <person name="Szczecinska M."/>
            <person name="Mazdziarz M."/>
        </authorList>
    </citation>
    <scope>NUCLEOTIDE SEQUENCE [LARGE SCALE GENOMIC DNA]</scope>
    <source>
        <strain evidence="10">Rf_01</strain>
        <tissue evidence="10">Aerial parts of the thallus</tissue>
    </source>
</reference>
<dbReference type="PANTHER" id="PTHR30603">
    <property type="entry name" value="RNA POLYMERASE SIGMA FACTOR RPO"/>
    <property type="match status" value="1"/>
</dbReference>
<dbReference type="InterPro" id="IPR013325">
    <property type="entry name" value="RNA_pol_sigma_r2"/>
</dbReference>
<evidence type="ECO:0000313" key="10">
    <source>
        <dbReference type="EMBL" id="KAL2636187.1"/>
    </source>
</evidence>
<evidence type="ECO:0000256" key="6">
    <source>
        <dbReference type="SAM" id="MobiDB-lite"/>
    </source>
</evidence>
<protein>
    <recommendedName>
        <fullName evidence="12">Sigma factor</fullName>
    </recommendedName>
</protein>
<dbReference type="GO" id="GO:0003677">
    <property type="term" value="F:DNA binding"/>
    <property type="evidence" value="ECO:0007669"/>
    <property type="project" value="UniProtKB-KW"/>
</dbReference>
<dbReference type="InterPro" id="IPR000943">
    <property type="entry name" value="RNA_pol_sigma70"/>
</dbReference>
<feature type="domain" description="RNA polymerase sigma-70 region 4" evidence="9">
    <location>
        <begin position="551"/>
        <end position="603"/>
    </location>
</feature>
<evidence type="ECO:0000256" key="2">
    <source>
        <dbReference type="ARBA" id="ARBA00023015"/>
    </source>
</evidence>